<dbReference type="Gene3D" id="3.40.50.300">
    <property type="entry name" value="P-loop containing nucleotide triphosphate hydrolases"/>
    <property type="match status" value="1"/>
</dbReference>
<dbReference type="Proteomes" id="UP001515500">
    <property type="component" value="Chromosome 2"/>
</dbReference>
<dbReference type="Pfam" id="PF23598">
    <property type="entry name" value="LRR_14"/>
    <property type="match status" value="1"/>
</dbReference>
<feature type="domain" description="Disease resistance protein winged helix" evidence="7">
    <location>
        <begin position="163"/>
        <end position="231"/>
    </location>
</feature>
<protein>
    <submittedName>
        <fullName evidence="10">Disease resistance protein At4g27190-like</fullName>
    </submittedName>
</protein>
<evidence type="ECO:0000256" key="1">
    <source>
        <dbReference type="ARBA" id="ARBA00008894"/>
    </source>
</evidence>
<evidence type="ECO:0000256" key="4">
    <source>
        <dbReference type="ARBA" id="ARBA00022840"/>
    </source>
</evidence>
<dbReference type="InterPro" id="IPR002182">
    <property type="entry name" value="NB-ARC"/>
</dbReference>
<dbReference type="GO" id="GO:0042742">
    <property type="term" value="P:defense response to bacterium"/>
    <property type="evidence" value="ECO:0007669"/>
    <property type="project" value="UniProtKB-ARBA"/>
</dbReference>
<dbReference type="PANTHER" id="PTHR33463">
    <property type="entry name" value="NB-ARC DOMAIN-CONTAINING PROTEIN-RELATED"/>
    <property type="match status" value="1"/>
</dbReference>
<evidence type="ECO:0000259" key="8">
    <source>
        <dbReference type="Pfam" id="PF23598"/>
    </source>
</evidence>
<dbReference type="FunFam" id="1.10.10.10:FF:000322">
    <property type="entry name" value="Probable disease resistance protein At1g63360"/>
    <property type="match status" value="1"/>
</dbReference>
<dbReference type="GO" id="GO:0043531">
    <property type="term" value="F:ADP binding"/>
    <property type="evidence" value="ECO:0007669"/>
    <property type="project" value="InterPro"/>
</dbReference>
<dbReference type="Gene3D" id="1.10.8.430">
    <property type="entry name" value="Helical domain of apoptotic protease-activating factors"/>
    <property type="match status" value="1"/>
</dbReference>
<dbReference type="InterPro" id="IPR050905">
    <property type="entry name" value="Plant_NBS-LRR"/>
</dbReference>
<dbReference type="InterPro" id="IPR042197">
    <property type="entry name" value="Apaf_helical"/>
</dbReference>
<dbReference type="PROSITE" id="PS51450">
    <property type="entry name" value="LRR"/>
    <property type="match status" value="1"/>
</dbReference>
<dbReference type="GO" id="GO:0009626">
    <property type="term" value="P:plant-type hypersensitive response"/>
    <property type="evidence" value="ECO:0007669"/>
    <property type="project" value="UniProtKB-ARBA"/>
</dbReference>
<gene>
    <name evidence="10" type="primary">LOC120271065</name>
</gene>
<dbReference type="InterPro" id="IPR058922">
    <property type="entry name" value="WHD_DRP"/>
</dbReference>
<accession>A0AB40C5F0</accession>
<sequence>MRRRNFVIILDDIWKRVSLQNVGIPEPNRSNGSKVVWTTRFMDVCNSMESEREIKVEGLTDEEAWGLFKDKVGGEEIISHEIESIARQVAEQCGGLPLALITVGCALRKANEPPVWRNALQQLKTSRVDQIRGMGEEVFQSLKFSYSWLSSDTIRACFLYCALYPEDYRILVDELIEHWMAEGLINEKGNIQTDKDKGHAYLKELKDACMIESVEDDNKLVRMHDLIRDLAIKITRENPEQPLFLAKAGLGLTESPEEEEWIESLQRVSLMKNDIKAFGGQPNCPQLSTLLLHHNFGSEVTFSDTFFKHMHNLRVLNLSDTRIKSLPDSISDLVHLQALILTSCDQLKRLPSVAKLQKLRQLELGGLESLKELPHGLENLVKLRHLDISEGGWGGFPSGALSKMSCLEILYMHNGQWTREGWVSGRWRFSYRSNGDAEDTSTVGEFISLKNLTRFSADFTDVLTFNNYINGVDEFEILKNFDYFLFTVSQKYDGHNIESESMEKVMLPCTANYLGIDGYNFIQLLDIFGSDGLRQLIDCRIQRCNEMEWIGRDGEIVLPSIKRLIFADLHSFKGLCKGKTHEDTFKNLTHLFIAYCHKLKYLMPIDLLVNNLQNLEEISIVECDEMEDIISGKASADMTILPKLNKLSLWYLPRLTSVCQGKLVCNSLCDIVLIHCTELKKLPFLINNKSSISAMISGSKEWWEILTWEDPYLKERLQPFFKSYEMAYYGIRHRHTILDESIEQMFKIAKLNFQDEKDWFSRWIPMQWWQPYLMPSF</sequence>
<keyword evidence="4" id="KW-0067">ATP-binding</keyword>
<feature type="domain" description="Disease resistance R13L4/SHOC-2-like LRR" evidence="8">
    <location>
        <begin position="306"/>
        <end position="413"/>
    </location>
</feature>
<dbReference type="SUPFAM" id="SSF52058">
    <property type="entry name" value="L domain-like"/>
    <property type="match status" value="1"/>
</dbReference>
<dbReference type="Pfam" id="PF00931">
    <property type="entry name" value="NB-ARC"/>
    <property type="match status" value="1"/>
</dbReference>
<dbReference type="GO" id="GO:0002758">
    <property type="term" value="P:innate immune response-activating signaling pathway"/>
    <property type="evidence" value="ECO:0007669"/>
    <property type="project" value="UniProtKB-ARBA"/>
</dbReference>
<dbReference type="InterPro" id="IPR036388">
    <property type="entry name" value="WH-like_DNA-bd_sf"/>
</dbReference>
<evidence type="ECO:0000313" key="10">
    <source>
        <dbReference type="RefSeq" id="XP_039134026.1"/>
    </source>
</evidence>
<dbReference type="AlphaFoldDB" id="A0AB40C5F0"/>
<dbReference type="Gene3D" id="1.10.10.10">
    <property type="entry name" value="Winged helix-like DNA-binding domain superfamily/Winged helix DNA-binding domain"/>
    <property type="match status" value="1"/>
</dbReference>
<feature type="domain" description="NB-ARC" evidence="5">
    <location>
        <begin position="1"/>
        <end position="74"/>
    </location>
</feature>
<dbReference type="InterPro" id="IPR055414">
    <property type="entry name" value="LRR_R13L4/SHOC2-like"/>
</dbReference>
<comment type="similarity">
    <text evidence="1">Belongs to the disease resistance NB-LRR family.</text>
</comment>
<dbReference type="Pfam" id="PF23559">
    <property type="entry name" value="WHD_DRP"/>
    <property type="match status" value="1"/>
</dbReference>
<evidence type="ECO:0000259" key="5">
    <source>
        <dbReference type="Pfam" id="PF00931"/>
    </source>
</evidence>
<organism evidence="9 10">
    <name type="scientific">Dioscorea cayennensis subsp. rotundata</name>
    <name type="common">White Guinea yam</name>
    <name type="synonym">Dioscorea rotundata</name>
    <dbReference type="NCBI Taxonomy" id="55577"/>
    <lineage>
        <taxon>Eukaryota</taxon>
        <taxon>Viridiplantae</taxon>
        <taxon>Streptophyta</taxon>
        <taxon>Embryophyta</taxon>
        <taxon>Tracheophyta</taxon>
        <taxon>Spermatophyta</taxon>
        <taxon>Magnoliopsida</taxon>
        <taxon>Liliopsida</taxon>
        <taxon>Dioscoreales</taxon>
        <taxon>Dioscoreaceae</taxon>
        <taxon>Dioscorea</taxon>
    </lineage>
</organism>
<evidence type="ECO:0000313" key="9">
    <source>
        <dbReference type="Proteomes" id="UP001515500"/>
    </source>
</evidence>
<evidence type="ECO:0000256" key="2">
    <source>
        <dbReference type="ARBA" id="ARBA00022737"/>
    </source>
</evidence>
<evidence type="ECO:0000256" key="3">
    <source>
        <dbReference type="ARBA" id="ARBA00022821"/>
    </source>
</evidence>
<dbReference type="InterPro" id="IPR001611">
    <property type="entry name" value="Leu-rich_rpt"/>
</dbReference>
<dbReference type="InterPro" id="IPR057135">
    <property type="entry name" value="At4g27190-like_LRR"/>
</dbReference>
<dbReference type="InterPro" id="IPR027417">
    <property type="entry name" value="P-loop_NTPase"/>
</dbReference>
<name>A0AB40C5F0_DIOCR</name>
<keyword evidence="3" id="KW-0611">Plant defense</keyword>
<dbReference type="FunFam" id="1.10.8.430:FF:000003">
    <property type="entry name" value="Probable disease resistance protein At5g66910"/>
    <property type="match status" value="1"/>
</dbReference>
<feature type="domain" description="Disease resistance protein At4g27190-like leucine-rich repeats" evidence="6">
    <location>
        <begin position="570"/>
        <end position="682"/>
    </location>
</feature>
<dbReference type="GO" id="GO:0005524">
    <property type="term" value="F:ATP binding"/>
    <property type="evidence" value="ECO:0007669"/>
    <property type="project" value="UniProtKB-KW"/>
</dbReference>
<dbReference type="SUPFAM" id="SSF52540">
    <property type="entry name" value="P-loop containing nucleoside triphosphate hydrolases"/>
    <property type="match status" value="1"/>
</dbReference>
<dbReference type="PANTHER" id="PTHR33463:SF221">
    <property type="entry name" value="LEUCINE-RICH REPEAT DOMAIN, L DOMAIN-CONTAINING PROTEIN"/>
    <property type="match status" value="1"/>
</dbReference>
<reference evidence="10" key="1">
    <citation type="submission" date="2025-08" db="UniProtKB">
        <authorList>
            <consortium name="RefSeq"/>
        </authorList>
    </citation>
    <scope>IDENTIFICATION</scope>
</reference>
<dbReference type="Pfam" id="PF23247">
    <property type="entry name" value="LRR_RPS2"/>
    <property type="match status" value="1"/>
</dbReference>
<dbReference type="RefSeq" id="XP_039134026.1">
    <property type="nucleotide sequence ID" value="XM_039278092.1"/>
</dbReference>
<evidence type="ECO:0000259" key="6">
    <source>
        <dbReference type="Pfam" id="PF23247"/>
    </source>
</evidence>
<dbReference type="GeneID" id="120271065"/>
<keyword evidence="4" id="KW-0547">Nucleotide-binding</keyword>
<keyword evidence="2" id="KW-0677">Repeat</keyword>
<dbReference type="InterPro" id="IPR032675">
    <property type="entry name" value="LRR_dom_sf"/>
</dbReference>
<evidence type="ECO:0000259" key="7">
    <source>
        <dbReference type="Pfam" id="PF23559"/>
    </source>
</evidence>
<proteinExistence type="inferred from homology"/>
<keyword evidence="9" id="KW-1185">Reference proteome</keyword>
<dbReference type="Gene3D" id="3.80.10.10">
    <property type="entry name" value="Ribonuclease Inhibitor"/>
    <property type="match status" value="2"/>
</dbReference>